<accession>A0A7S1RNU6</accession>
<gene>
    <name evidence="1" type="ORF">ACAT0790_LOCUS47222</name>
</gene>
<protein>
    <submittedName>
        <fullName evidence="1">Uncharacterized protein</fullName>
    </submittedName>
</protein>
<organism evidence="1">
    <name type="scientific">Alexandrium catenella</name>
    <name type="common">Red tide dinoflagellate</name>
    <name type="synonym">Gonyaulax catenella</name>
    <dbReference type="NCBI Taxonomy" id="2925"/>
    <lineage>
        <taxon>Eukaryota</taxon>
        <taxon>Sar</taxon>
        <taxon>Alveolata</taxon>
        <taxon>Dinophyceae</taxon>
        <taxon>Gonyaulacales</taxon>
        <taxon>Pyrocystaceae</taxon>
        <taxon>Alexandrium</taxon>
    </lineage>
</organism>
<reference evidence="1" key="1">
    <citation type="submission" date="2021-01" db="EMBL/GenBank/DDBJ databases">
        <authorList>
            <person name="Corre E."/>
            <person name="Pelletier E."/>
            <person name="Niang G."/>
            <person name="Scheremetjew M."/>
            <person name="Finn R."/>
            <person name="Kale V."/>
            <person name="Holt S."/>
            <person name="Cochrane G."/>
            <person name="Meng A."/>
            <person name="Brown T."/>
            <person name="Cohen L."/>
        </authorList>
    </citation>
    <scope>NUCLEOTIDE SEQUENCE</scope>
    <source>
        <strain evidence="1">OF101</strain>
    </source>
</reference>
<proteinExistence type="predicted"/>
<sequence>MFKMNGLDLAHERVGRNGSVSWPYFVDVTHTGFSGDSCVRNSYLSPPKTHYRRVYHVVRCPIDAISVMVTHSWCSMRFIDSTLKLGMDGANQDDPRFWAKAWLEMNKFIENYAQQTFTLDNYTGLFQQVCRDSGLPDDKCLEASMPSRHHRNHETLTWEKLNAMVGTELTEAIRSAAVRYGFGDHCVDDQIRALKRKQELSGQQVVTHGIPGAECSEEAGQDCTDGLDWVWEASVADRMRRGGEASFREAWAGL</sequence>
<dbReference type="EMBL" id="HBGE01078993">
    <property type="protein sequence ID" value="CAD9170453.1"/>
    <property type="molecule type" value="Transcribed_RNA"/>
</dbReference>
<dbReference type="AlphaFoldDB" id="A0A7S1RNU6"/>
<evidence type="ECO:0000313" key="1">
    <source>
        <dbReference type="EMBL" id="CAD9170453.1"/>
    </source>
</evidence>
<name>A0A7S1RNU6_ALECA</name>